<proteinExistence type="predicted"/>
<evidence type="ECO:0000313" key="2">
    <source>
        <dbReference type="Proteomes" id="UP001234297"/>
    </source>
</evidence>
<keyword evidence="2" id="KW-1185">Reference proteome</keyword>
<comment type="caution">
    <text evidence="1">The sequence shown here is derived from an EMBL/GenBank/DDBJ whole genome shotgun (WGS) entry which is preliminary data.</text>
</comment>
<evidence type="ECO:0000313" key="1">
    <source>
        <dbReference type="EMBL" id="KAJ8621480.1"/>
    </source>
</evidence>
<accession>A0ACC2KK01</accession>
<sequence length="334" mass="37930">MALQCKTYCSSGALRAISMAKELLQGSNGCWRKEKIADEDRLNSCILQEQFKVSNDQVHTLATQFSKSDQKTFAVYTERTAFQRPLTGGVVYALKVLHADRERFEKQSGWTKKKMATEDQSLGRHDPSPVQDEYAPVVFSQRTVSHVVSLDMMSGKVSPNLEDCQIYVHVIRDAALKERIAATQGKEVSSSRLIQVLYVEKYLAAYFDISSLVKKLLHQLASKKTIVVNEYDKTNASAPINMYDPLIKETGLWHLSNLDFGDLFRKHEMHCRFNQKPPLPWSAITTSVVVFVFFVFFGHIFDRIAKVKDDCSERGEQKVLAEAADVAKSQWSIY</sequence>
<reference evidence="1 2" key="1">
    <citation type="journal article" date="2022" name="Hortic Res">
        <title>A haplotype resolved chromosomal level avocado genome allows analysis of novel avocado genes.</title>
        <authorList>
            <person name="Nath O."/>
            <person name="Fletcher S.J."/>
            <person name="Hayward A."/>
            <person name="Shaw L.M."/>
            <person name="Masouleh A.K."/>
            <person name="Furtado A."/>
            <person name="Henry R.J."/>
            <person name="Mitter N."/>
        </authorList>
    </citation>
    <scope>NUCLEOTIDE SEQUENCE [LARGE SCALE GENOMIC DNA]</scope>
    <source>
        <strain evidence="2">cv. Hass</strain>
    </source>
</reference>
<organism evidence="1 2">
    <name type="scientific">Persea americana</name>
    <name type="common">Avocado</name>
    <dbReference type="NCBI Taxonomy" id="3435"/>
    <lineage>
        <taxon>Eukaryota</taxon>
        <taxon>Viridiplantae</taxon>
        <taxon>Streptophyta</taxon>
        <taxon>Embryophyta</taxon>
        <taxon>Tracheophyta</taxon>
        <taxon>Spermatophyta</taxon>
        <taxon>Magnoliopsida</taxon>
        <taxon>Magnoliidae</taxon>
        <taxon>Laurales</taxon>
        <taxon>Lauraceae</taxon>
        <taxon>Persea</taxon>
    </lineage>
</organism>
<dbReference type="Proteomes" id="UP001234297">
    <property type="component" value="Chromosome 9"/>
</dbReference>
<dbReference type="EMBL" id="CM056817">
    <property type="protein sequence ID" value="KAJ8621480.1"/>
    <property type="molecule type" value="Genomic_DNA"/>
</dbReference>
<gene>
    <name evidence="1" type="ORF">MRB53_030009</name>
</gene>
<name>A0ACC2KK01_PERAE</name>
<protein>
    <submittedName>
        <fullName evidence="1">Uncharacterized protein</fullName>
    </submittedName>
</protein>